<name>A0A0E9NMA3_SAICN</name>
<evidence type="ECO:0000256" key="7">
    <source>
        <dbReference type="ARBA" id="ARBA00023146"/>
    </source>
</evidence>
<dbReference type="GO" id="GO:0005739">
    <property type="term" value="C:mitochondrion"/>
    <property type="evidence" value="ECO:0007669"/>
    <property type="project" value="UniProtKB-ARBA"/>
</dbReference>
<dbReference type="STRING" id="698492.A0A0E9NMA3"/>
<dbReference type="InterPro" id="IPR015413">
    <property type="entry name" value="Methionyl/Leucyl_tRNA_Synth"/>
</dbReference>
<evidence type="ECO:0000256" key="5">
    <source>
        <dbReference type="ARBA" id="ARBA00022840"/>
    </source>
</evidence>
<keyword evidence="7 10" id="KW-0030">Aminoacyl-tRNA synthetase</keyword>
<dbReference type="AlphaFoldDB" id="A0A0E9NMA3"/>
<dbReference type="GO" id="GO:0005524">
    <property type="term" value="F:ATP binding"/>
    <property type="evidence" value="ECO:0007669"/>
    <property type="project" value="UniProtKB-KW"/>
</dbReference>
<evidence type="ECO:0000256" key="3">
    <source>
        <dbReference type="ARBA" id="ARBA00022598"/>
    </source>
</evidence>
<comment type="similarity">
    <text evidence="1 10">Belongs to the class-I aminoacyl-tRNA synthetase family.</text>
</comment>
<dbReference type="OMA" id="TFIVCEP"/>
<dbReference type="Pfam" id="PF09334">
    <property type="entry name" value="tRNA-synt_1g"/>
    <property type="match status" value="1"/>
</dbReference>
<dbReference type="PRINTS" id="PR01041">
    <property type="entry name" value="TRNASYNTHMET"/>
</dbReference>
<evidence type="ECO:0000256" key="1">
    <source>
        <dbReference type="ARBA" id="ARBA00005594"/>
    </source>
</evidence>
<dbReference type="SUPFAM" id="SSF52374">
    <property type="entry name" value="Nucleotidylyl transferase"/>
    <property type="match status" value="1"/>
</dbReference>
<dbReference type="EMBL" id="BACD03000040">
    <property type="protein sequence ID" value="GAO51007.1"/>
    <property type="molecule type" value="Genomic_DNA"/>
</dbReference>
<keyword evidence="3 10" id="KW-0436">Ligase</keyword>
<evidence type="ECO:0000259" key="11">
    <source>
        <dbReference type="Pfam" id="PF09334"/>
    </source>
</evidence>
<dbReference type="InterPro" id="IPR009080">
    <property type="entry name" value="tRNAsynth_Ia_anticodon-bd"/>
</dbReference>
<dbReference type="OrthoDB" id="24670at2759"/>
<dbReference type="InterPro" id="IPR023457">
    <property type="entry name" value="Met-tRNA_synth_2"/>
</dbReference>
<dbReference type="InterPro" id="IPR014758">
    <property type="entry name" value="Met-tRNA_synth"/>
</dbReference>
<accession>A0A0E9NMA3</accession>
<evidence type="ECO:0000313" key="14">
    <source>
        <dbReference type="Proteomes" id="UP000033140"/>
    </source>
</evidence>
<dbReference type="GO" id="GO:0004825">
    <property type="term" value="F:methionine-tRNA ligase activity"/>
    <property type="evidence" value="ECO:0007669"/>
    <property type="project" value="UniProtKB-EC"/>
</dbReference>
<comment type="catalytic activity">
    <reaction evidence="8">
        <text>tRNA(Met) + L-methionine + ATP = L-methionyl-tRNA(Met) + AMP + diphosphate</text>
        <dbReference type="Rhea" id="RHEA:13481"/>
        <dbReference type="Rhea" id="RHEA-COMP:9667"/>
        <dbReference type="Rhea" id="RHEA-COMP:9698"/>
        <dbReference type="ChEBI" id="CHEBI:30616"/>
        <dbReference type="ChEBI" id="CHEBI:33019"/>
        <dbReference type="ChEBI" id="CHEBI:57844"/>
        <dbReference type="ChEBI" id="CHEBI:78442"/>
        <dbReference type="ChEBI" id="CHEBI:78530"/>
        <dbReference type="ChEBI" id="CHEBI:456215"/>
        <dbReference type="EC" id="6.1.1.10"/>
    </reaction>
</comment>
<dbReference type="RefSeq" id="XP_019024565.1">
    <property type="nucleotide sequence ID" value="XM_019167601.1"/>
</dbReference>
<evidence type="ECO:0000256" key="6">
    <source>
        <dbReference type="ARBA" id="ARBA00022917"/>
    </source>
</evidence>
<keyword evidence="4 10" id="KW-0547">Nucleotide-binding</keyword>
<keyword evidence="14" id="KW-1185">Reference proteome</keyword>
<dbReference type="NCBIfam" id="TIGR00398">
    <property type="entry name" value="metG"/>
    <property type="match status" value="1"/>
</dbReference>
<evidence type="ECO:0000256" key="10">
    <source>
        <dbReference type="RuleBase" id="RU363039"/>
    </source>
</evidence>
<evidence type="ECO:0000259" key="12">
    <source>
        <dbReference type="Pfam" id="PF19303"/>
    </source>
</evidence>
<reference evidence="13 14" key="2">
    <citation type="journal article" date="2014" name="J. Gen. Appl. Microbiol.">
        <title>The early diverging ascomycetous budding yeast Saitoella complicata has three histone deacetylases belonging to the Clr6, Hos2, and Rpd3 lineages.</title>
        <authorList>
            <person name="Nishida H."/>
            <person name="Matsumoto T."/>
            <person name="Kondo S."/>
            <person name="Hamamoto M."/>
            <person name="Yoshikawa H."/>
        </authorList>
    </citation>
    <scope>NUCLEOTIDE SEQUENCE [LARGE SCALE GENOMIC DNA]</scope>
    <source>
        <strain evidence="13 14">NRRL Y-17804</strain>
    </source>
</reference>
<keyword evidence="5 10" id="KW-0067">ATP-binding</keyword>
<dbReference type="SUPFAM" id="SSF47323">
    <property type="entry name" value="Anticodon-binding domain of a subclass of class I aminoacyl-tRNA synthetases"/>
    <property type="match status" value="1"/>
</dbReference>
<dbReference type="Gene3D" id="2.170.220.10">
    <property type="match status" value="1"/>
</dbReference>
<evidence type="ECO:0000256" key="8">
    <source>
        <dbReference type="ARBA" id="ARBA00047364"/>
    </source>
</evidence>
<feature type="domain" description="Methionyl-tRNA synthetase anticodon-binding" evidence="12">
    <location>
        <begin position="452"/>
        <end position="552"/>
    </location>
</feature>
<evidence type="ECO:0000313" key="13">
    <source>
        <dbReference type="EMBL" id="GAO51007.1"/>
    </source>
</evidence>
<dbReference type="InterPro" id="IPR041872">
    <property type="entry name" value="Anticodon_Met"/>
</dbReference>
<feature type="domain" description="Methionyl/Leucyl tRNA synthetase" evidence="11">
    <location>
        <begin position="55"/>
        <end position="420"/>
    </location>
</feature>
<evidence type="ECO:0000256" key="9">
    <source>
        <dbReference type="ARBA" id="ARBA00068817"/>
    </source>
</evidence>
<dbReference type="PANTHER" id="PTHR43326">
    <property type="entry name" value="METHIONYL-TRNA SYNTHETASE"/>
    <property type="match status" value="1"/>
</dbReference>
<dbReference type="Gene3D" id="1.10.730.10">
    <property type="entry name" value="Isoleucyl-tRNA Synthetase, Domain 1"/>
    <property type="match status" value="1"/>
</dbReference>
<protein>
    <recommendedName>
        <fullName evidence="9">Probable methionine--tRNA ligase, mitochondrial</fullName>
        <ecNumber evidence="2">6.1.1.10</ecNumber>
    </recommendedName>
</protein>
<comment type="caution">
    <text evidence="13">The sequence shown here is derived from an EMBL/GenBank/DDBJ whole genome shotgun (WGS) entry which is preliminary data.</text>
</comment>
<dbReference type="Proteomes" id="UP000033140">
    <property type="component" value="Unassembled WGS sequence"/>
</dbReference>
<reference evidence="13 14" key="3">
    <citation type="journal article" date="2015" name="Genome Announc.">
        <title>Draft Genome Sequence of the Archiascomycetous Yeast Saitoella complicata.</title>
        <authorList>
            <person name="Yamauchi K."/>
            <person name="Kondo S."/>
            <person name="Hamamoto M."/>
            <person name="Takahashi Y."/>
            <person name="Ogura Y."/>
            <person name="Hayashi T."/>
            <person name="Nishida H."/>
        </authorList>
    </citation>
    <scope>NUCLEOTIDE SEQUENCE [LARGE SCALE GENOMIC DNA]</scope>
    <source>
        <strain evidence="13 14">NRRL Y-17804</strain>
    </source>
</reference>
<dbReference type="InterPro" id="IPR033911">
    <property type="entry name" value="MetRS_core"/>
</dbReference>
<reference evidence="13 14" key="1">
    <citation type="journal article" date="2011" name="J. Gen. Appl. Microbiol.">
        <title>Draft genome sequencing of the enigmatic yeast Saitoella complicata.</title>
        <authorList>
            <person name="Nishida H."/>
            <person name="Hamamoto M."/>
            <person name="Sugiyama J."/>
        </authorList>
    </citation>
    <scope>NUCLEOTIDE SEQUENCE [LARGE SCALE GENOMIC DNA]</scope>
    <source>
        <strain evidence="13 14">NRRL Y-17804</strain>
    </source>
</reference>
<dbReference type="FunFam" id="2.170.220.10:FF:000001">
    <property type="entry name" value="methionine--tRNA ligase, mitochondrial"/>
    <property type="match status" value="1"/>
</dbReference>
<sequence length="602" mass="67756">MISRSLRVSSFILPKTSRILSCRSCISAQFTTKSSSSTTTLSHSLPPIPADKPFYLTSPIFYVNAAPHIGHLYTLVICDVLTRYQKLKGRPAIFCTGTDEHGMKVAQAADKVGMDPKAFCDKVSGNFKELARLAGIEYTHFVRTTDGDHRVAVHHLWKTLQDNGYIYKGLHEGWYSVSDETFYPESSVEKRIVDGAERMVSTETGTIVEWHSEENYHFRLSAMRDPLLKFYKENRGWVYPSTRFADIITVVENGLTDLSISRPRSRLSWGIPVPGDEEHTIYVWLDALTNYLTKAGYPWSSPNASEYEGGWPADIHVIGKDILKFHCIYWPAFLLAASLPLPRHILTHGHWTMNGSKMSKSRGNVVDPVKTIQEEGGAGALRWFLLRSGGFDADRDYTELEMGKSLRELRNQIGNLNQRINSPKKWDITESIANMGGPNAKPMPTEKDDVAFELRQEMDMVMEKVKGHMDNNEVDNALKAIMNLCYAANAYVQVTAPWSIAKQLKKNDAAGENAETLKRQFDDILYNAAEALRITAILLQPFLPDKAEILLDMWRVPVGERGLGDAVFGKGGYGPEKGVVQPVLFPYNERELEERKRDNGGK</sequence>
<evidence type="ECO:0000256" key="4">
    <source>
        <dbReference type="ARBA" id="ARBA00022741"/>
    </source>
</evidence>
<organism evidence="13 14">
    <name type="scientific">Saitoella complicata (strain BCRC 22490 / CBS 7301 / JCM 7358 / NBRC 10748 / NRRL Y-17804)</name>
    <dbReference type="NCBI Taxonomy" id="698492"/>
    <lineage>
        <taxon>Eukaryota</taxon>
        <taxon>Fungi</taxon>
        <taxon>Dikarya</taxon>
        <taxon>Ascomycota</taxon>
        <taxon>Taphrinomycotina</taxon>
        <taxon>Taphrinomycotina incertae sedis</taxon>
        <taxon>Saitoella</taxon>
    </lineage>
</organism>
<dbReference type="EC" id="6.1.1.10" evidence="2"/>
<dbReference type="GO" id="GO:0006431">
    <property type="term" value="P:methionyl-tRNA aminoacylation"/>
    <property type="evidence" value="ECO:0007669"/>
    <property type="project" value="InterPro"/>
</dbReference>
<evidence type="ECO:0000256" key="2">
    <source>
        <dbReference type="ARBA" id="ARBA00012838"/>
    </source>
</evidence>
<dbReference type="Pfam" id="PF19303">
    <property type="entry name" value="Anticodon_3"/>
    <property type="match status" value="1"/>
</dbReference>
<dbReference type="Gene3D" id="3.40.50.620">
    <property type="entry name" value="HUPs"/>
    <property type="match status" value="1"/>
</dbReference>
<dbReference type="PANTHER" id="PTHR43326:SF1">
    <property type="entry name" value="METHIONINE--TRNA LIGASE, MITOCHONDRIAL"/>
    <property type="match status" value="1"/>
</dbReference>
<gene>
    <name evidence="13" type="ORF">G7K_5119-t1</name>
</gene>
<dbReference type="InterPro" id="IPR014729">
    <property type="entry name" value="Rossmann-like_a/b/a_fold"/>
</dbReference>
<keyword evidence="6 10" id="KW-0648">Protein biosynthesis</keyword>
<dbReference type="CDD" id="cd00814">
    <property type="entry name" value="MetRS_core"/>
    <property type="match status" value="1"/>
</dbReference>
<proteinExistence type="inferred from homology"/>